<proteinExistence type="predicted"/>
<protein>
    <submittedName>
        <fullName evidence="1">Uncharacterized protein</fullName>
    </submittedName>
</protein>
<evidence type="ECO:0000313" key="1">
    <source>
        <dbReference type="EMBL" id="SEN91389.1"/>
    </source>
</evidence>
<reference evidence="1 2" key="1">
    <citation type="submission" date="2016-10" db="EMBL/GenBank/DDBJ databases">
        <authorList>
            <person name="de Groot N.N."/>
        </authorList>
    </citation>
    <scope>NUCLEOTIDE SEQUENCE [LARGE SCALE GENOMIC DNA]</scope>
    <source>
        <strain evidence="1 2">Nl18</strain>
    </source>
</reference>
<gene>
    <name evidence="1" type="ORF">SAMN05216404_108121</name>
</gene>
<accession>A0A1H8KEF8</accession>
<sequence length="267" mass="30829">MTKKEQQLFHSHPDYQRISGEKQRVQNINVGVDRPDYIPYAKAMRLLAERIGATPEEMAAWIFYGPELGGLRAYEHAHEFADPWVFSYAVRTHPRISEDYVSPLMNLWFLKEEIINFYPSERYITGKKLIEEWSKQPGIEPKVYIMAKIRESRLTGFHPICGITGAGCSLLGVDPRIETAFFPVSEIEEIETLDFGNDECNRESEHKQPGHLNHDLKMQKRANEIAAELKKKTPGRVSTRDEVAKKLAAELGMTSETVLRRIRKQWK</sequence>
<organism evidence="1 2">
    <name type="scientific">Nitrosospira multiformis</name>
    <dbReference type="NCBI Taxonomy" id="1231"/>
    <lineage>
        <taxon>Bacteria</taxon>
        <taxon>Pseudomonadati</taxon>
        <taxon>Pseudomonadota</taxon>
        <taxon>Betaproteobacteria</taxon>
        <taxon>Nitrosomonadales</taxon>
        <taxon>Nitrosomonadaceae</taxon>
        <taxon>Nitrosospira</taxon>
    </lineage>
</organism>
<evidence type="ECO:0000313" key="2">
    <source>
        <dbReference type="Proteomes" id="UP000183898"/>
    </source>
</evidence>
<dbReference type="Proteomes" id="UP000183898">
    <property type="component" value="Unassembled WGS sequence"/>
</dbReference>
<name>A0A1H8KEF8_9PROT</name>
<dbReference type="EMBL" id="FOCT01000008">
    <property type="protein sequence ID" value="SEN91389.1"/>
    <property type="molecule type" value="Genomic_DNA"/>
</dbReference>
<dbReference type="RefSeq" id="WP_139176859.1">
    <property type="nucleotide sequence ID" value="NZ_FOCT01000008.1"/>
</dbReference>
<dbReference type="AlphaFoldDB" id="A0A1H8KEF8"/>